<feature type="transmembrane region" description="Helical" evidence="1">
    <location>
        <begin position="176"/>
        <end position="199"/>
    </location>
</feature>
<dbReference type="RefSeq" id="WP_203818414.1">
    <property type="nucleotide sequence ID" value="NZ_BAAABP010000038.1"/>
</dbReference>
<dbReference type="EMBL" id="BOMM01000035">
    <property type="protein sequence ID" value="GIE11902.1"/>
    <property type="molecule type" value="Genomic_DNA"/>
</dbReference>
<reference evidence="2" key="1">
    <citation type="submission" date="2021-01" db="EMBL/GenBank/DDBJ databases">
        <title>Whole genome shotgun sequence of Actinoplanes ferrugineus NBRC 15555.</title>
        <authorList>
            <person name="Komaki H."/>
            <person name="Tamura T."/>
        </authorList>
    </citation>
    <scope>NUCLEOTIDE SEQUENCE</scope>
    <source>
        <strain evidence="2">NBRC 15555</strain>
    </source>
</reference>
<gene>
    <name evidence="2" type="ORF">Afe05nite_37420</name>
</gene>
<sequence>MTVWPFVRLKLRLTANGLRGRPARIVLFVMGALVAGFFAIAGYSSFAVPGVLNSSFGAELTLPLGGAALVLGWLFLPLIFFGVDESLDPARFALLPLTRRTLIAGVFTAAMVGLPALATLAATAGMVDTAARLGGPAAALAQVVGVLLGLFLCVAVSRAVTSAFATALRSRRSRDLAAIMLALLAAAIGPLQLIALAGAQRADWDTVASVARVVAWTPLGAPYSIGLDVAAGHTWQIPLKLLIAVAAITALLWWWSRTIESAMVGTASAARRKTAPTTRNPVELLLFRRVPRTRFGALMSRELRYWWRDPKRRANLITFSMVSLFLPVSATVSAGSPASMSLLVGTLAALALANQFGFDGSAYAANITSGVPGRTELTSRTAAHAVYTLPVLLVGAVLVGVLSADPARIPSTLGLLLAAYGVGLGLVLPLSVRAAYALPESPNPFAMSSGGGATKGLLALAVLLAAVLVSLPVQLIALFIGPIWLWIGLPVGVAYGIAGFLIGSGVAADQLDRRMPELLATITPNR</sequence>
<feature type="transmembrane region" description="Helical" evidence="1">
    <location>
        <begin position="139"/>
        <end position="164"/>
    </location>
</feature>
<feature type="transmembrane region" description="Helical" evidence="1">
    <location>
        <begin position="415"/>
        <end position="436"/>
    </location>
</feature>
<feature type="transmembrane region" description="Helical" evidence="1">
    <location>
        <begin position="60"/>
        <end position="81"/>
    </location>
</feature>
<comment type="caution">
    <text evidence="2">The sequence shown here is derived from an EMBL/GenBank/DDBJ whole genome shotgun (WGS) entry which is preliminary data.</text>
</comment>
<feature type="transmembrane region" description="Helical" evidence="1">
    <location>
        <begin position="385"/>
        <end position="403"/>
    </location>
</feature>
<feature type="transmembrane region" description="Helical" evidence="1">
    <location>
        <begin position="457"/>
        <end position="477"/>
    </location>
</feature>
<feature type="transmembrane region" description="Helical" evidence="1">
    <location>
        <begin position="314"/>
        <end position="334"/>
    </location>
</feature>
<evidence type="ECO:0000256" key="1">
    <source>
        <dbReference type="SAM" id="Phobius"/>
    </source>
</evidence>
<feature type="transmembrane region" description="Helical" evidence="1">
    <location>
        <begin position="483"/>
        <end position="508"/>
    </location>
</feature>
<proteinExistence type="predicted"/>
<name>A0A919J1Z1_9ACTN</name>
<dbReference type="Proteomes" id="UP000598174">
    <property type="component" value="Unassembled WGS sequence"/>
</dbReference>
<evidence type="ECO:0000313" key="3">
    <source>
        <dbReference type="Proteomes" id="UP000598174"/>
    </source>
</evidence>
<dbReference type="AlphaFoldDB" id="A0A919J1Z1"/>
<feature type="transmembrane region" description="Helical" evidence="1">
    <location>
        <begin position="237"/>
        <end position="255"/>
    </location>
</feature>
<feature type="transmembrane region" description="Helical" evidence="1">
    <location>
        <begin position="25"/>
        <end position="48"/>
    </location>
</feature>
<feature type="transmembrane region" description="Helical" evidence="1">
    <location>
        <begin position="102"/>
        <end position="127"/>
    </location>
</feature>
<keyword evidence="1" id="KW-0812">Transmembrane</keyword>
<accession>A0A919J1Z1</accession>
<evidence type="ECO:0000313" key="2">
    <source>
        <dbReference type="EMBL" id="GIE11902.1"/>
    </source>
</evidence>
<keyword evidence="1" id="KW-0472">Membrane</keyword>
<keyword evidence="1" id="KW-1133">Transmembrane helix</keyword>
<keyword evidence="3" id="KW-1185">Reference proteome</keyword>
<protein>
    <submittedName>
        <fullName evidence="2">Transporter</fullName>
    </submittedName>
</protein>
<organism evidence="2 3">
    <name type="scientific">Paractinoplanes ferrugineus</name>
    <dbReference type="NCBI Taxonomy" id="113564"/>
    <lineage>
        <taxon>Bacteria</taxon>
        <taxon>Bacillati</taxon>
        <taxon>Actinomycetota</taxon>
        <taxon>Actinomycetes</taxon>
        <taxon>Micromonosporales</taxon>
        <taxon>Micromonosporaceae</taxon>
        <taxon>Paractinoplanes</taxon>
    </lineage>
</organism>